<protein>
    <submittedName>
        <fullName evidence="1">Uncharacterized protein</fullName>
    </submittedName>
</protein>
<dbReference type="KEGG" id="ang:An08g08050"/>
<gene>
    <name evidence="1" type="ORF">An08g08050</name>
</gene>
<evidence type="ECO:0000313" key="1">
    <source>
        <dbReference type="RefSeq" id="XP_059604148.1"/>
    </source>
</evidence>
<dbReference type="AlphaFoldDB" id="A0AAJ8BUX7"/>
<dbReference type="GeneID" id="84591758"/>
<organism evidence="1">
    <name type="scientific">Aspergillus niger</name>
    <dbReference type="NCBI Taxonomy" id="5061"/>
    <lineage>
        <taxon>Eukaryota</taxon>
        <taxon>Fungi</taxon>
        <taxon>Dikarya</taxon>
        <taxon>Ascomycota</taxon>
        <taxon>Pezizomycotina</taxon>
        <taxon>Eurotiomycetes</taxon>
        <taxon>Eurotiomycetidae</taxon>
        <taxon>Eurotiales</taxon>
        <taxon>Aspergillaceae</taxon>
        <taxon>Aspergillus</taxon>
        <taxon>Aspergillus subgen. Circumdati</taxon>
    </lineage>
</organism>
<dbReference type="VEuPathDB" id="FungiDB:An08g08050"/>
<accession>A0AAJ8BUX7</accession>
<sequence>MAQLRVSNYASNELYNTYFNSPLRRSYVSSRLSKLTSRRKDRSDNVAAIPPPFVDKYRAREARAADSLEVWRDGSYRRLSVTDCGESGGAINDWRTWCDAEGVPSPVGVTGGTSGALSETDEGIEWVEDFWELPPPARPNRAIPVPAPVPVGNPLLTQAIAMDEQITPFGASTVRLRTLLCDRDQERVGIATSIEGLRSQELIKAPDRRATYDFIHGGWIHAARSPDIIYAFNNKRNLIGLDLRVKNTRGVIVLPTRMPAGLNQVGYPVGLMRPIDERARITKQ</sequence>
<dbReference type="RefSeq" id="XP_059604148.1">
    <property type="nucleotide sequence ID" value="XM_059749216.1"/>
</dbReference>
<reference evidence="1" key="2">
    <citation type="submission" date="2025-08" db="UniProtKB">
        <authorList>
            <consortium name="RefSeq"/>
        </authorList>
    </citation>
    <scope>IDENTIFICATION</scope>
</reference>
<proteinExistence type="predicted"/>
<name>A0AAJ8BUX7_ASPNG</name>
<reference evidence="1" key="1">
    <citation type="submission" date="2025-02" db="EMBL/GenBank/DDBJ databases">
        <authorList>
            <consortium name="NCBI Genome Project"/>
        </authorList>
    </citation>
    <scope>NUCLEOTIDE SEQUENCE</scope>
</reference>